<keyword evidence="3" id="KW-1185">Reference proteome</keyword>
<feature type="signal peptide" evidence="1">
    <location>
        <begin position="1"/>
        <end position="25"/>
    </location>
</feature>
<organism evidence="2 3">
    <name type="scientific">Asterophora parasitica</name>
    <dbReference type="NCBI Taxonomy" id="117018"/>
    <lineage>
        <taxon>Eukaryota</taxon>
        <taxon>Fungi</taxon>
        <taxon>Dikarya</taxon>
        <taxon>Basidiomycota</taxon>
        <taxon>Agaricomycotina</taxon>
        <taxon>Agaricomycetes</taxon>
        <taxon>Agaricomycetidae</taxon>
        <taxon>Agaricales</taxon>
        <taxon>Tricholomatineae</taxon>
        <taxon>Lyophyllaceae</taxon>
        <taxon>Asterophora</taxon>
    </lineage>
</organism>
<protein>
    <submittedName>
        <fullName evidence="2">Uncharacterized protein</fullName>
    </submittedName>
</protein>
<dbReference type="Pfam" id="PF13668">
    <property type="entry name" value="Ferritin_2"/>
    <property type="match status" value="1"/>
</dbReference>
<gene>
    <name evidence="2" type="ORF">DXG03_001201</name>
</gene>
<dbReference type="AlphaFoldDB" id="A0A9P7GA81"/>
<dbReference type="OrthoDB" id="1001765at2759"/>
<evidence type="ECO:0000313" key="2">
    <source>
        <dbReference type="EMBL" id="KAG5643317.1"/>
    </source>
</evidence>
<feature type="chain" id="PRO_5040358730" evidence="1">
    <location>
        <begin position="26"/>
        <end position="319"/>
    </location>
</feature>
<keyword evidence="1" id="KW-0732">Signal</keyword>
<dbReference type="PANTHER" id="PTHR38705:SF1">
    <property type="entry name" value="PROTEIN RDS1"/>
    <property type="match status" value="1"/>
</dbReference>
<sequence>MKSVIVAATLGALAVSAHPAPEAEARGPSLSDSTILNFALTLEHLEDAFYKLGLSRFNQRSFDNAGLPAGAREQFVQISQHESEHVAFLTGLLGSKATKPCTYKFPINDPKSFSSLSQVFENVGVGAYTGATKSLSHQYITGSASILGTEARQAALVAAYVNGVEGWGNAFNVIRPFLFLIAIVTNHLQLQQIPLTLSQAYSLAAPFIVKCPSSNPKLPVTVFPTLTIPSSANPGDTVPVTFKSNVGRGKQLFAVFLFGLGQEVVPIRNGRVIIPKNLAGQVYALISTSSSGVTDRTTVAGPALLQFEFDLEGRYIPNS</sequence>
<dbReference type="Proteomes" id="UP000775547">
    <property type="component" value="Unassembled WGS sequence"/>
</dbReference>
<name>A0A9P7GA81_9AGAR</name>
<dbReference type="InterPro" id="IPR039254">
    <property type="entry name" value="Rds1"/>
</dbReference>
<dbReference type="PANTHER" id="PTHR38705">
    <property type="entry name" value="PROTEIN RDS1"/>
    <property type="match status" value="1"/>
</dbReference>
<proteinExistence type="predicted"/>
<comment type="caution">
    <text evidence="2">The sequence shown here is derived from an EMBL/GenBank/DDBJ whole genome shotgun (WGS) entry which is preliminary data.</text>
</comment>
<accession>A0A9P7GA81</accession>
<reference evidence="2" key="1">
    <citation type="submission" date="2020-07" db="EMBL/GenBank/DDBJ databases">
        <authorList>
            <person name="Nieuwenhuis M."/>
            <person name="Van De Peppel L.J.J."/>
        </authorList>
    </citation>
    <scope>NUCLEOTIDE SEQUENCE</scope>
    <source>
        <strain evidence="2">AP01</strain>
        <tissue evidence="2">Mycelium</tissue>
    </source>
</reference>
<evidence type="ECO:0000313" key="3">
    <source>
        <dbReference type="Proteomes" id="UP000775547"/>
    </source>
</evidence>
<reference evidence="2" key="2">
    <citation type="submission" date="2021-10" db="EMBL/GenBank/DDBJ databases">
        <title>Phylogenomics reveals ancestral predisposition of the termite-cultivated fungus Termitomyces towards a domesticated lifestyle.</title>
        <authorList>
            <person name="Auxier B."/>
            <person name="Grum-Grzhimaylo A."/>
            <person name="Cardenas M.E."/>
            <person name="Lodge J.D."/>
            <person name="Laessoe T."/>
            <person name="Pedersen O."/>
            <person name="Smith M.E."/>
            <person name="Kuyper T.W."/>
            <person name="Franco-Molano E.A."/>
            <person name="Baroni T.J."/>
            <person name="Aanen D.K."/>
        </authorList>
    </citation>
    <scope>NUCLEOTIDE SEQUENCE</scope>
    <source>
        <strain evidence="2">AP01</strain>
        <tissue evidence="2">Mycelium</tissue>
    </source>
</reference>
<dbReference type="EMBL" id="JABCKV010000121">
    <property type="protein sequence ID" value="KAG5643317.1"/>
    <property type="molecule type" value="Genomic_DNA"/>
</dbReference>
<evidence type="ECO:0000256" key="1">
    <source>
        <dbReference type="SAM" id="SignalP"/>
    </source>
</evidence>